<name>A0ABM7VA38_9BACT</name>
<evidence type="ECO:0000256" key="1">
    <source>
        <dbReference type="SAM" id="Phobius"/>
    </source>
</evidence>
<accession>A0ABM7VA38</accession>
<evidence type="ECO:0008006" key="4">
    <source>
        <dbReference type="Google" id="ProtNLM"/>
    </source>
</evidence>
<gene>
    <name evidence="2" type="ORF">PEPS_00690</name>
</gene>
<keyword evidence="3" id="KW-1185">Reference proteome</keyword>
<sequence>MKDKAKASKKIITVLTYVMLGVIIIGAVLFGVLQ</sequence>
<dbReference type="Proteomes" id="UP001354989">
    <property type="component" value="Chromosome"/>
</dbReference>
<keyword evidence="1" id="KW-1133">Transmembrane helix</keyword>
<organism evidence="2 3">
    <name type="scientific">Persicobacter psychrovividus</name>
    <dbReference type="NCBI Taxonomy" id="387638"/>
    <lineage>
        <taxon>Bacteria</taxon>
        <taxon>Pseudomonadati</taxon>
        <taxon>Bacteroidota</taxon>
        <taxon>Cytophagia</taxon>
        <taxon>Cytophagales</taxon>
        <taxon>Persicobacteraceae</taxon>
        <taxon>Persicobacter</taxon>
    </lineage>
</organism>
<evidence type="ECO:0000313" key="3">
    <source>
        <dbReference type="Proteomes" id="UP001354989"/>
    </source>
</evidence>
<proteinExistence type="predicted"/>
<feature type="transmembrane region" description="Helical" evidence="1">
    <location>
        <begin position="12"/>
        <end position="33"/>
    </location>
</feature>
<keyword evidence="1" id="KW-0812">Transmembrane</keyword>
<evidence type="ECO:0000313" key="2">
    <source>
        <dbReference type="EMBL" id="BDC97788.1"/>
    </source>
</evidence>
<protein>
    <recommendedName>
        <fullName evidence="4">DUF4044 domain-containing protein</fullName>
    </recommendedName>
</protein>
<reference evidence="2 3" key="1">
    <citation type="submission" date="2021-12" db="EMBL/GenBank/DDBJ databases">
        <title>Genome sequencing of bacteria with rrn-lacking chromosome and rrn-plasmid.</title>
        <authorList>
            <person name="Anda M."/>
            <person name="Iwasaki W."/>
        </authorList>
    </citation>
    <scope>NUCLEOTIDE SEQUENCE [LARGE SCALE GENOMIC DNA]</scope>
    <source>
        <strain evidence="2 3">NBRC 101262</strain>
    </source>
</reference>
<dbReference type="EMBL" id="AP025292">
    <property type="protein sequence ID" value="BDC97788.1"/>
    <property type="molecule type" value="Genomic_DNA"/>
</dbReference>
<keyword evidence="1" id="KW-0472">Membrane</keyword>